<dbReference type="EMBL" id="JACXAA010000004">
    <property type="protein sequence ID" value="MBD2753959.1"/>
    <property type="molecule type" value="Genomic_DNA"/>
</dbReference>
<keyword evidence="1" id="KW-1133">Transmembrane helix</keyword>
<evidence type="ECO:0000313" key="2">
    <source>
        <dbReference type="EMBL" id="MBD2753959.1"/>
    </source>
</evidence>
<dbReference type="Gene3D" id="1.20.144.10">
    <property type="entry name" value="Phosphatidic acid phosphatase type 2/haloperoxidase"/>
    <property type="match status" value="1"/>
</dbReference>
<feature type="transmembrane region" description="Helical" evidence="1">
    <location>
        <begin position="40"/>
        <end position="61"/>
    </location>
</feature>
<name>A0A927B237_9BACT</name>
<dbReference type="RefSeq" id="WP_191039596.1">
    <property type="nucleotide sequence ID" value="NZ_JACXAA010000004.1"/>
</dbReference>
<accession>A0A927B237</accession>
<evidence type="ECO:0000313" key="3">
    <source>
        <dbReference type="Proteomes" id="UP000653797"/>
    </source>
</evidence>
<feature type="transmembrane region" description="Helical" evidence="1">
    <location>
        <begin position="13"/>
        <end position="33"/>
    </location>
</feature>
<feature type="transmembrane region" description="Helical" evidence="1">
    <location>
        <begin position="140"/>
        <end position="165"/>
    </location>
</feature>
<dbReference type="SUPFAM" id="SSF48317">
    <property type="entry name" value="Acid phosphatase/Vanadium-dependent haloperoxidase"/>
    <property type="match status" value="1"/>
</dbReference>
<dbReference type="Proteomes" id="UP000653797">
    <property type="component" value="Unassembled WGS sequence"/>
</dbReference>
<feature type="transmembrane region" description="Helical" evidence="1">
    <location>
        <begin position="177"/>
        <end position="195"/>
    </location>
</feature>
<dbReference type="InterPro" id="IPR036938">
    <property type="entry name" value="PAP2/HPO_sf"/>
</dbReference>
<dbReference type="AlphaFoldDB" id="A0A927B237"/>
<protein>
    <submittedName>
        <fullName evidence="2">Phosphatase PAP2 family protein</fullName>
    </submittedName>
</protein>
<gene>
    <name evidence="2" type="ORF">IC230_13715</name>
</gene>
<dbReference type="CDD" id="cd01610">
    <property type="entry name" value="PAP2_like"/>
    <property type="match status" value="1"/>
</dbReference>
<feature type="transmembrane region" description="Helical" evidence="1">
    <location>
        <begin position="81"/>
        <end position="100"/>
    </location>
</feature>
<keyword evidence="3" id="KW-1185">Reference proteome</keyword>
<keyword evidence="1" id="KW-0472">Membrane</keyword>
<proteinExistence type="predicted"/>
<organism evidence="2 3">
    <name type="scientific">Spirosoma validum</name>
    <dbReference type="NCBI Taxonomy" id="2771355"/>
    <lineage>
        <taxon>Bacteria</taxon>
        <taxon>Pseudomonadati</taxon>
        <taxon>Bacteroidota</taxon>
        <taxon>Cytophagia</taxon>
        <taxon>Cytophagales</taxon>
        <taxon>Cytophagaceae</taxon>
        <taxon>Spirosoma</taxon>
    </lineage>
</organism>
<feature type="transmembrane region" description="Helical" evidence="1">
    <location>
        <begin position="107"/>
        <end position="128"/>
    </location>
</feature>
<evidence type="ECO:0000256" key="1">
    <source>
        <dbReference type="SAM" id="Phobius"/>
    </source>
</evidence>
<keyword evidence="1" id="KW-0812">Transmembrane</keyword>
<comment type="caution">
    <text evidence="2">The sequence shown here is derived from an EMBL/GenBank/DDBJ whole genome shotgun (WGS) entry which is preliminary data.</text>
</comment>
<sequence length="196" mass="21772">MKTGSPLIQFAKLVSIVGHPLLTTSLFTGYVTFQQLPLKNAVIISGLLLGGVVLPISWRNYRKVRQGRFTNFDVSDQRQRYQFYPIVIGLLTLATGLLFATNQPRSFCYGTLFSLILIVGSYLLNFFIKVSLHTSLSFFLAWAMALLSPTIGISMALFSLLIALSRFILKKHTVSEIIAGALLGLTIGASFYWSIR</sequence>
<reference evidence="2" key="1">
    <citation type="submission" date="2020-09" db="EMBL/GenBank/DDBJ databases">
        <authorList>
            <person name="Kim M.K."/>
        </authorList>
    </citation>
    <scope>NUCLEOTIDE SEQUENCE</scope>
    <source>
        <strain evidence="2">BT704</strain>
    </source>
</reference>